<protein>
    <submittedName>
        <fullName evidence="1">Uncharacterized protein</fullName>
    </submittedName>
</protein>
<keyword evidence="2" id="KW-1185">Reference proteome</keyword>
<name>A0A1H9YJQ5_9EURY</name>
<gene>
    <name evidence="1" type="ORF">SAMN04488587_0621</name>
</gene>
<evidence type="ECO:0000313" key="2">
    <source>
        <dbReference type="Proteomes" id="UP000243338"/>
    </source>
</evidence>
<accession>A0A1H9YJQ5</accession>
<dbReference type="AlphaFoldDB" id="A0A1H9YJQ5"/>
<evidence type="ECO:0000313" key="1">
    <source>
        <dbReference type="EMBL" id="SES69275.1"/>
    </source>
</evidence>
<proteinExistence type="predicted"/>
<dbReference type="OrthoDB" id="142883at2157"/>
<dbReference type="RefSeq" id="WP_091688834.1">
    <property type="nucleotide sequence ID" value="NZ_CAAGSJ010000003.1"/>
</dbReference>
<sequence>MKRRYIHTDGVVYIGKEANNIDMQELEGNAVETYLDIKNFHEWVLGLTPDDVREIGIEHRSTLKRIKDKIKNGKKLNYGKGTVKVLVRYFE</sequence>
<organism evidence="1 2">
    <name type="scientific">Methanococcoides vulcani</name>
    <dbReference type="NCBI Taxonomy" id="1353158"/>
    <lineage>
        <taxon>Archaea</taxon>
        <taxon>Methanobacteriati</taxon>
        <taxon>Methanobacteriota</taxon>
        <taxon>Stenosarchaea group</taxon>
        <taxon>Methanomicrobia</taxon>
        <taxon>Methanosarcinales</taxon>
        <taxon>Methanosarcinaceae</taxon>
        <taxon>Methanococcoides</taxon>
    </lineage>
</organism>
<reference evidence="2" key="1">
    <citation type="submission" date="2016-10" db="EMBL/GenBank/DDBJ databases">
        <authorList>
            <person name="Varghese N."/>
            <person name="Submissions S."/>
        </authorList>
    </citation>
    <scope>NUCLEOTIDE SEQUENCE [LARGE SCALE GENOMIC DNA]</scope>
    <source>
        <strain evidence="2">SLH 33</strain>
    </source>
</reference>
<dbReference type="EMBL" id="FOHQ01000001">
    <property type="protein sequence ID" value="SES69275.1"/>
    <property type="molecule type" value="Genomic_DNA"/>
</dbReference>
<dbReference type="Proteomes" id="UP000243338">
    <property type="component" value="Unassembled WGS sequence"/>
</dbReference>